<feature type="transmembrane region" description="Helical" evidence="8">
    <location>
        <begin position="279"/>
        <end position="298"/>
    </location>
</feature>
<keyword evidence="7 8" id="KW-0472">Membrane</keyword>
<evidence type="ECO:0000313" key="9">
    <source>
        <dbReference type="EMBL" id="GIF88384.1"/>
    </source>
</evidence>
<dbReference type="CDD" id="cd06550">
    <property type="entry name" value="TM_ABC_iron-siderophores_like"/>
    <property type="match status" value="1"/>
</dbReference>
<comment type="similarity">
    <text evidence="2">Belongs to the binding-protein-dependent transport system permease family. FecCD subfamily.</text>
</comment>
<dbReference type="Pfam" id="PF01032">
    <property type="entry name" value="FecCD"/>
    <property type="match status" value="1"/>
</dbReference>
<feature type="transmembrane region" description="Helical" evidence="8">
    <location>
        <begin position="63"/>
        <end position="81"/>
    </location>
</feature>
<keyword evidence="4" id="KW-1003">Cell membrane</keyword>
<evidence type="ECO:0000256" key="8">
    <source>
        <dbReference type="SAM" id="Phobius"/>
    </source>
</evidence>
<feature type="transmembrane region" description="Helical" evidence="8">
    <location>
        <begin position="310"/>
        <end position="326"/>
    </location>
</feature>
<comment type="subcellular location">
    <subcellularLocation>
        <location evidence="1">Cell membrane</location>
        <topology evidence="1">Multi-pass membrane protein</topology>
    </subcellularLocation>
</comment>
<dbReference type="SUPFAM" id="SSF81345">
    <property type="entry name" value="ABC transporter involved in vitamin B12 uptake, BtuC"/>
    <property type="match status" value="1"/>
</dbReference>
<evidence type="ECO:0000313" key="10">
    <source>
        <dbReference type="Proteomes" id="UP000619293"/>
    </source>
</evidence>
<evidence type="ECO:0000256" key="1">
    <source>
        <dbReference type="ARBA" id="ARBA00004651"/>
    </source>
</evidence>
<protein>
    <submittedName>
        <fullName evidence="9">Iron ABC transporter permease</fullName>
    </submittedName>
</protein>
<dbReference type="PANTHER" id="PTHR30472:SF1">
    <property type="entry name" value="FE(3+) DICITRATE TRANSPORT SYSTEM PERMEASE PROTEIN FECC-RELATED"/>
    <property type="match status" value="1"/>
</dbReference>
<name>A0A8J3K2P7_9ACTN</name>
<keyword evidence="6 8" id="KW-1133">Transmembrane helix</keyword>
<dbReference type="Proteomes" id="UP000619293">
    <property type="component" value="Unassembled WGS sequence"/>
</dbReference>
<dbReference type="GO" id="GO:0022857">
    <property type="term" value="F:transmembrane transporter activity"/>
    <property type="evidence" value="ECO:0007669"/>
    <property type="project" value="InterPro"/>
</dbReference>
<proteinExistence type="inferred from homology"/>
<sequence length="334" mass="33245">MVHGAVRRGSVVGLGVLVLLAAVAASLTVGSRHIPLAEALDALLHPAPSEAALIVRELRVPRTLVGLEVGAALALAGVIMQALTRNPLAEARVLGISAGAATGVVCAIAFAGAASLASWIWFGLAGAAVAGALVFAVAARTRDGSGPVSLALSGAAIDAGLGAVIYGILSIDAATFEQYRFWVVGSIAGRTPAMAAQVAPFLLVGLVLAVVAARGLDALALGDDVARGLGHRIQRVRLAAAVAAIVLTGAAVALAGPIAFVGLAVPHLARALVGTAHRWVLPLSALLGAALVLFADVLGRVITPPGEVPAGVVTALVGAPVLLWLVRRARVVTA</sequence>
<feature type="transmembrane region" description="Helical" evidence="8">
    <location>
        <begin position="194"/>
        <end position="216"/>
    </location>
</feature>
<dbReference type="AlphaFoldDB" id="A0A8J3K2P7"/>
<dbReference type="EMBL" id="BONG01000008">
    <property type="protein sequence ID" value="GIF88384.1"/>
    <property type="molecule type" value="Genomic_DNA"/>
</dbReference>
<organism evidence="9 10">
    <name type="scientific">Catellatospora chokoriensis</name>
    <dbReference type="NCBI Taxonomy" id="310353"/>
    <lineage>
        <taxon>Bacteria</taxon>
        <taxon>Bacillati</taxon>
        <taxon>Actinomycetota</taxon>
        <taxon>Actinomycetes</taxon>
        <taxon>Micromonosporales</taxon>
        <taxon>Micromonosporaceae</taxon>
        <taxon>Catellatospora</taxon>
    </lineage>
</organism>
<dbReference type="FunFam" id="1.10.3470.10:FF:000001">
    <property type="entry name" value="Vitamin B12 ABC transporter permease BtuC"/>
    <property type="match status" value="1"/>
</dbReference>
<evidence type="ECO:0000256" key="4">
    <source>
        <dbReference type="ARBA" id="ARBA00022475"/>
    </source>
</evidence>
<evidence type="ECO:0000256" key="7">
    <source>
        <dbReference type="ARBA" id="ARBA00023136"/>
    </source>
</evidence>
<reference evidence="9 10" key="1">
    <citation type="submission" date="2021-01" db="EMBL/GenBank/DDBJ databases">
        <title>Whole genome shotgun sequence of Catellatospora chokoriensis NBRC 107358.</title>
        <authorList>
            <person name="Komaki H."/>
            <person name="Tamura T."/>
        </authorList>
    </citation>
    <scope>NUCLEOTIDE SEQUENCE [LARGE SCALE GENOMIC DNA]</scope>
    <source>
        <strain evidence="9 10">NBRC 107358</strain>
    </source>
</reference>
<feature type="transmembrane region" description="Helical" evidence="8">
    <location>
        <begin position="93"/>
        <end position="113"/>
    </location>
</feature>
<dbReference type="InterPro" id="IPR037294">
    <property type="entry name" value="ABC_BtuC-like"/>
</dbReference>
<keyword evidence="5 8" id="KW-0812">Transmembrane</keyword>
<evidence type="ECO:0000256" key="3">
    <source>
        <dbReference type="ARBA" id="ARBA00022448"/>
    </source>
</evidence>
<dbReference type="GO" id="GO:0033214">
    <property type="term" value="P:siderophore-iron import into cell"/>
    <property type="evidence" value="ECO:0007669"/>
    <property type="project" value="TreeGrafter"/>
</dbReference>
<dbReference type="InterPro" id="IPR000522">
    <property type="entry name" value="ABC_transptr_permease_BtuC"/>
</dbReference>
<feature type="transmembrane region" description="Helical" evidence="8">
    <location>
        <begin position="236"/>
        <end position="259"/>
    </location>
</feature>
<evidence type="ECO:0000256" key="2">
    <source>
        <dbReference type="ARBA" id="ARBA00007935"/>
    </source>
</evidence>
<keyword evidence="3" id="KW-0813">Transport</keyword>
<dbReference type="PANTHER" id="PTHR30472">
    <property type="entry name" value="FERRIC ENTEROBACTIN TRANSPORT SYSTEM PERMEASE PROTEIN"/>
    <property type="match status" value="1"/>
</dbReference>
<keyword evidence="10" id="KW-1185">Reference proteome</keyword>
<accession>A0A8J3K2P7</accession>
<evidence type="ECO:0000256" key="6">
    <source>
        <dbReference type="ARBA" id="ARBA00022989"/>
    </source>
</evidence>
<comment type="caution">
    <text evidence="9">The sequence shown here is derived from an EMBL/GenBank/DDBJ whole genome shotgun (WGS) entry which is preliminary data.</text>
</comment>
<feature type="transmembrane region" description="Helical" evidence="8">
    <location>
        <begin position="150"/>
        <end position="174"/>
    </location>
</feature>
<evidence type="ECO:0000256" key="5">
    <source>
        <dbReference type="ARBA" id="ARBA00022692"/>
    </source>
</evidence>
<feature type="transmembrane region" description="Helical" evidence="8">
    <location>
        <begin position="119"/>
        <end position="138"/>
    </location>
</feature>
<dbReference type="GO" id="GO:0005886">
    <property type="term" value="C:plasma membrane"/>
    <property type="evidence" value="ECO:0007669"/>
    <property type="project" value="UniProtKB-SubCell"/>
</dbReference>
<dbReference type="Gene3D" id="1.10.3470.10">
    <property type="entry name" value="ABC transporter involved in vitamin B12 uptake, BtuC"/>
    <property type="match status" value="1"/>
</dbReference>
<gene>
    <name evidence="9" type="ORF">Cch02nite_18280</name>
</gene>